<evidence type="ECO:0000313" key="1">
    <source>
        <dbReference type="EMBL" id="RMZ97305.1"/>
    </source>
</evidence>
<accession>A0A3M7PDY5</accession>
<evidence type="ECO:0000313" key="2">
    <source>
        <dbReference type="Proteomes" id="UP000276133"/>
    </source>
</evidence>
<dbReference type="Proteomes" id="UP000276133">
    <property type="component" value="Unassembled WGS sequence"/>
</dbReference>
<reference evidence="1 2" key="1">
    <citation type="journal article" date="2018" name="Sci. Rep.">
        <title>Genomic signatures of local adaptation to the degree of environmental predictability in rotifers.</title>
        <authorList>
            <person name="Franch-Gras L."/>
            <person name="Hahn C."/>
            <person name="Garcia-Roger E.M."/>
            <person name="Carmona M.J."/>
            <person name="Serra M."/>
            <person name="Gomez A."/>
        </authorList>
    </citation>
    <scope>NUCLEOTIDE SEQUENCE [LARGE SCALE GENOMIC DNA]</scope>
    <source>
        <strain evidence="1">HYR1</strain>
    </source>
</reference>
<dbReference type="AlphaFoldDB" id="A0A3M7PDY5"/>
<feature type="non-terminal residue" evidence="1">
    <location>
        <position position="1"/>
    </location>
</feature>
<organism evidence="1 2">
    <name type="scientific">Brachionus plicatilis</name>
    <name type="common">Marine rotifer</name>
    <name type="synonym">Brachionus muelleri</name>
    <dbReference type="NCBI Taxonomy" id="10195"/>
    <lineage>
        <taxon>Eukaryota</taxon>
        <taxon>Metazoa</taxon>
        <taxon>Spiralia</taxon>
        <taxon>Gnathifera</taxon>
        <taxon>Rotifera</taxon>
        <taxon>Eurotatoria</taxon>
        <taxon>Monogononta</taxon>
        <taxon>Pseudotrocha</taxon>
        <taxon>Ploima</taxon>
        <taxon>Brachionidae</taxon>
        <taxon>Brachionus</taxon>
    </lineage>
</organism>
<dbReference type="EMBL" id="REGN01011501">
    <property type="protein sequence ID" value="RMZ97305.1"/>
    <property type="molecule type" value="Genomic_DNA"/>
</dbReference>
<sequence length="90" mass="10599">VPTKSDSFRTSFYLFQIKTADPRYDEPTAYFRFSYTTIDMSSQLFNGKTKLFQFDYMDIKVINLNLDESFSCKFDTETLLDITCLMIVLI</sequence>
<name>A0A3M7PDY5_BRAPC</name>
<gene>
    <name evidence="1" type="ORF">BpHYR1_009993</name>
</gene>
<proteinExistence type="predicted"/>
<comment type="caution">
    <text evidence="1">The sequence shown here is derived from an EMBL/GenBank/DDBJ whole genome shotgun (WGS) entry which is preliminary data.</text>
</comment>
<keyword evidence="2" id="KW-1185">Reference proteome</keyword>
<protein>
    <submittedName>
        <fullName evidence="1">Uncharacterized protein</fullName>
    </submittedName>
</protein>